<dbReference type="PROSITE" id="PS50808">
    <property type="entry name" value="ZF_BED"/>
    <property type="match status" value="1"/>
</dbReference>
<dbReference type="InterPro" id="IPR003656">
    <property type="entry name" value="Znf_BED"/>
</dbReference>
<evidence type="ECO:0000313" key="6">
    <source>
        <dbReference type="EMBL" id="KYN29155.1"/>
    </source>
</evidence>
<accession>A0A151JPU4</accession>
<dbReference type="PANTHER" id="PTHR45913">
    <property type="entry name" value="EPM2A-INTERACTING PROTEIN 1"/>
    <property type="match status" value="1"/>
</dbReference>
<dbReference type="AlphaFoldDB" id="A0A151JPU4"/>
<evidence type="ECO:0000256" key="1">
    <source>
        <dbReference type="ARBA" id="ARBA00022723"/>
    </source>
</evidence>
<evidence type="ECO:0000256" key="2">
    <source>
        <dbReference type="ARBA" id="ARBA00022771"/>
    </source>
</evidence>
<organism evidence="6 7">
    <name type="scientific">Trachymyrmex cornetzi</name>
    <dbReference type="NCBI Taxonomy" id="471704"/>
    <lineage>
        <taxon>Eukaryota</taxon>
        <taxon>Metazoa</taxon>
        <taxon>Ecdysozoa</taxon>
        <taxon>Arthropoda</taxon>
        <taxon>Hexapoda</taxon>
        <taxon>Insecta</taxon>
        <taxon>Pterygota</taxon>
        <taxon>Neoptera</taxon>
        <taxon>Endopterygota</taxon>
        <taxon>Hymenoptera</taxon>
        <taxon>Apocrita</taxon>
        <taxon>Aculeata</taxon>
        <taxon>Formicoidea</taxon>
        <taxon>Formicidae</taxon>
        <taxon>Myrmicinae</taxon>
        <taxon>Trachymyrmex</taxon>
    </lineage>
</organism>
<name>A0A151JPU4_9HYME</name>
<dbReference type="PANTHER" id="PTHR45913:SF22">
    <property type="entry name" value="SCAN BOX DOMAIN-CONTAINING PROTEIN"/>
    <property type="match status" value="1"/>
</dbReference>
<protein>
    <recommendedName>
        <fullName evidence="5">BED-type domain-containing protein</fullName>
    </recommendedName>
</protein>
<evidence type="ECO:0000256" key="3">
    <source>
        <dbReference type="ARBA" id="ARBA00022833"/>
    </source>
</evidence>
<dbReference type="GO" id="GO:0008270">
    <property type="term" value="F:zinc ion binding"/>
    <property type="evidence" value="ECO:0007669"/>
    <property type="project" value="UniProtKB-KW"/>
</dbReference>
<feature type="domain" description="BED-type" evidence="5">
    <location>
        <begin position="1"/>
        <end position="34"/>
    </location>
</feature>
<proteinExistence type="predicted"/>
<dbReference type="EMBL" id="KQ978698">
    <property type="protein sequence ID" value="KYN29155.1"/>
    <property type="molecule type" value="Genomic_DNA"/>
</dbReference>
<keyword evidence="2 4" id="KW-0863">Zinc-finger</keyword>
<evidence type="ECO:0000259" key="5">
    <source>
        <dbReference type="PROSITE" id="PS50808"/>
    </source>
</evidence>
<keyword evidence="7" id="KW-1185">Reference proteome</keyword>
<reference evidence="6 7" key="1">
    <citation type="submission" date="2015-09" db="EMBL/GenBank/DDBJ databases">
        <title>Trachymyrmex cornetzi WGS genome.</title>
        <authorList>
            <person name="Nygaard S."/>
            <person name="Hu H."/>
            <person name="Boomsma J."/>
            <person name="Zhang G."/>
        </authorList>
    </citation>
    <scope>NUCLEOTIDE SEQUENCE [LARGE SCALE GENOMIC DNA]</scope>
    <source>
        <strain evidence="6">Tcor2-1</strain>
        <tissue evidence="6">Whole body</tissue>
    </source>
</reference>
<sequence length="184" mass="21449">MCLICQKVFSNESMKPSRLEDHLKKVHTDKKDKDLSYFQMLKDQFLKRSTLGDMFLAESKQHNDGLRASYNISLLIFICVFLKTTQFSLQLDESTLLGNEAPLLAYVRFIKKEKNCQELLFAKNLITDTKGECSMLRKWVSRYSPSKKLVSRCSPSRKWVSRCLSSRKWVSRCSPSHSNMFDSR</sequence>
<evidence type="ECO:0000313" key="7">
    <source>
        <dbReference type="Proteomes" id="UP000078492"/>
    </source>
</evidence>
<dbReference type="GO" id="GO:0003677">
    <property type="term" value="F:DNA binding"/>
    <property type="evidence" value="ECO:0007669"/>
    <property type="project" value="InterPro"/>
</dbReference>
<gene>
    <name evidence="6" type="ORF">ALC57_01414</name>
</gene>
<keyword evidence="3" id="KW-0862">Zinc</keyword>
<keyword evidence="1" id="KW-0479">Metal-binding</keyword>
<dbReference type="Proteomes" id="UP000078492">
    <property type="component" value="Unassembled WGS sequence"/>
</dbReference>
<evidence type="ECO:0000256" key="4">
    <source>
        <dbReference type="PROSITE-ProRule" id="PRU00027"/>
    </source>
</evidence>